<evidence type="ECO:0000259" key="13">
    <source>
        <dbReference type="PROSITE" id="PS51178"/>
    </source>
</evidence>
<dbReference type="PROSITE" id="PS50011">
    <property type="entry name" value="PROTEIN_KINASE_DOM"/>
    <property type="match status" value="1"/>
</dbReference>
<reference evidence="14 15" key="1">
    <citation type="submission" date="2022-03" db="EMBL/GenBank/DDBJ databases">
        <title>Metagenome-assembled genomes from swine fecal metagenomes.</title>
        <authorList>
            <person name="Holman D.B."/>
            <person name="Kommadath A."/>
        </authorList>
    </citation>
    <scope>NUCLEOTIDE SEQUENCE [LARGE SCALE GENOMIC DNA]</scope>
    <source>
        <strain evidence="14">SUG147</strain>
    </source>
</reference>
<evidence type="ECO:0000256" key="10">
    <source>
        <dbReference type="SAM" id="MobiDB-lite"/>
    </source>
</evidence>
<dbReference type="CDD" id="cd06577">
    <property type="entry name" value="PASTA_pknB"/>
    <property type="match status" value="3"/>
</dbReference>
<protein>
    <recommendedName>
        <fullName evidence="1">non-specific serine/threonine protein kinase</fullName>
        <ecNumber evidence="1">2.7.11.1</ecNumber>
    </recommendedName>
</protein>
<feature type="region of interest" description="Disordered" evidence="10">
    <location>
        <begin position="282"/>
        <end position="315"/>
    </location>
</feature>
<evidence type="ECO:0000256" key="3">
    <source>
        <dbReference type="ARBA" id="ARBA00022679"/>
    </source>
</evidence>
<dbReference type="Proteomes" id="UP001139365">
    <property type="component" value="Unassembled WGS sequence"/>
</dbReference>
<dbReference type="SMART" id="SM00220">
    <property type="entry name" value="S_TKc"/>
    <property type="match status" value="1"/>
</dbReference>
<evidence type="ECO:0000256" key="1">
    <source>
        <dbReference type="ARBA" id="ARBA00012513"/>
    </source>
</evidence>
<comment type="catalytic activity">
    <reaction evidence="7">
        <text>L-threonyl-[protein] + ATP = O-phospho-L-threonyl-[protein] + ADP + H(+)</text>
        <dbReference type="Rhea" id="RHEA:46608"/>
        <dbReference type="Rhea" id="RHEA-COMP:11060"/>
        <dbReference type="Rhea" id="RHEA-COMP:11605"/>
        <dbReference type="ChEBI" id="CHEBI:15378"/>
        <dbReference type="ChEBI" id="CHEBI:30013"/>
        <dbReference type="ChEBI" id="CHEBI:30616"/>
        <dbReference type="ChEBI" id="CHEBI:61977"/>
        <dbReference type="ChEBI" id="CHEBI:456216"/>
        <dbReference type="EC" id="2.7.11.1"/>
    </reaction>
</comment>
<dbReference type="PROSITE" id="PS00108">
    <property type="entry name" value="PROTEIN_KINASE_ST"/>
    <property type="match status" value="1"/>
</dbReference>
<keyword evidence="3" id="KW-0808">Transferase</keyword>
<dbReference type="InterPro" id="IPR008271">
    <property type="entry name" value="Ser/Thr_kinase_AS"/>
</dbReference>
<gene>
    <name evidence="14" type="ORF">MR241_03325</name>
</gene>
<evidence type="ECO:0000313" key="15">
    <source>
        <dbReference type="Proteomes" id="UP001139365"/>
    </source>
</evidence>
<dbReference type="PROSITE" id="PS00107">
    <property type="entry name" value="PROTEIN_KINASE_ATP"/>
    <property type="match status" value="1"/>
</dbReference>
<dbReference type="GO" id="GO:0005524">
    <property type="term" value="F:ATP binding"/>
    <property type="evidence" value="ECO:0007669"/>
    <property type="project" value="UniProtKB-UniRule"/>
</dbReference>
<feature type="compositionally biased region" description="Low complexity" evidence="10">
    <location>
        <begin position="567"/>
        <end position="589"/>
    </location>
</feature>
<dbReference type="InterPro" id="IPR017441">
    <property type="entry name" value="Protein_kinase_ATP_BS"/>
</dbReference>
<dbReference type="InterPro" id="IPR011009">
    <property type="entry name" value="Kinase-like_dom_sf"/>
</dbReference>
<evidence type="ECO:0000256" key="5">
    <source>
        <dbReference type="ARBA" id="ARBA00022777"/>
    </source>
</evidence>
<dbReference type="PANTHER" id="PTHR43289">
    <property type="entry name" value="MITOGEN-ACTIVATED PROTEIN KINASE KINASE KINASE 20-RELATED"/>
    <property type="match status" value="1"/>
</dbReference>
<keyword evidence="11" id="KW-1133">Transmembrane helix</keyword>
<sequence length="597" mass="66000">MESFERYVGKVLDRRYHIIRVIGVGGMAVVYEARDIVMNRTVAVKMLKDEIAGDEQSVRRFINESKAVSMLSHPNIVRIFDVSVKGSLKYIVMERVDGITLKSYMQKKGALSTDEVLSYSGQVLSALCHAHAKGIIHRDIKPQNILLLRNGKVKVTDFGIAKLPNAETVQMDEKAIGTVYYISPEQASGKGIDQRSDLYSVGVLMYEMATGTLPFNADTPVSVALMQVNEKPKAPTEIKPDIPRGLEQIILGAMEKNPDRRFQSAEQMLKYVDRLRSNPAYIFKTREPSPASGENAPALADNDMKRKSRKKNRRPQSRSMFPIILGVAIAFGIVTIASGITLLDALLTKENQNTTTSIEVPSVVDDIYNTGTINSKLDPTLFRVTVDYVYDASVPENTIIKQDPEAGVRRKVKKNKQFCNITLTVSRGAETLKMPDYSMLEYRAVQLKAEKLGFKCVLKGIASEEVEMNYVIYTEPSAKSDVTYGSTVTIYYSIGSSLEKIEMPELTDLTPTEAYAKMNGNFRVGQVTYENSDTVPEGKIVFQSIAAGTPTVKGTKIDFVISKGPLPVTTVDTETTDPSDTSGAETQPPETEPEPQP</sequence>
<dbReference type="AlphaFoldDB" id="A0AAE3JZV8"/>
<name>A0AAE3JZV8_9BACT</name>
<feature type="transmembrane region" description="Helical" evidence="11">
    <location>
        <begin position="319"/>
        <end position="343"/>
    </location>
</feature>
<feature type="domain" description="PASTA" evidence="13">
    <location>
        <begin position="497"/>
        <end position="563"/>
    </location>
</feature>
<dbReference type="InterPro" id="IPR005543">
    <property type="entry name" value="PASTA_dom"/>
</dbReference>
<evidence type="ECO:0000256" key="7">
    <source>
        <dbReference type="ARBA" id="ARBA00047899"/>
    </source>
</evidence>
<dbReference type="Pfam" id="PF03793">
    <property type="entry name" value="PASTA"/>
    <property type="match status" value="2"/>
</dbReference>
<dbReference type="EMBL" id="JALEMU010000053">
    <property type="protein sequence ID" value="MCI5755310.1"/>
    <property type="molecule type" value="Genomic_DNA"/>
</dbReference>
<feature type="domain" description="PASTA" evidence="13">
    <location>
        <begin position="428"/>
        <end position="494"/>
    </location>
</feature>
<keyword evidence="6 9" id="KW-0067">ATP-binding</keyword>
<accession>A0AAE3JZV8</accession>
<keyword evidence="11" id="KW-0812">Transmembrane</keyword>
<evidence type="ECO:0000256" key="9">
    <source>
        <dbReference type="PROSITE-ProRule" id="PRU10141"/>
    </source>
</evidence>
<feature type="binding site" evidence="9">
    <location>
        <position position="45"/>
    </location>
    <ligand>
        <name>ATP</name>
        <dbReference type="ChEBI" id="CHEBI:30616"/>
    </ligand>
</feature>
<dbReference type="Pfam" id="PF00069">
    <property type="entry name" value="Pkinase"/>
    <property type="match status" value="1"/>
</dbReference>
<dbReference type="PROSITE" id="PS51178">
    <property type="entry name" value="PASTA"/>
    <property type="match status" value="3"/>
</dbReference>
<evidence type="ECO:0000256" key="8">
    <source>
        <dbReference type="ARBA" id="ARBA00048679"/>
    </source>
</evidence>
<evidence type="ECO:0000256" key="6">
    <source>
        <dbReference type="ARBA" id="ARBA00022840"/>
    </source>
</evidence>
<evidence type="ECO:0000256" key="4">
    <source>
        <dbReference type="ARBA" id="ARBA00022741"/>
    </source>
</evidence>
<dbReference type="SUPFAM" id="SSF56112">
    <property type="entry name" value="Protein kinase-like (PK-like)"/>
    <property type="match status" value="1"/>
</dbReference>
<feature type="domain" description="Protein kinase" evidence="12">
    <location>
        <begin position="16"/>
        <end position="281"/>
    </location>
</feature>
<comment type="caution">
    <text evidence="14">The sequence shown here is derived from an EMBL/GenBank/DDBJ whole genome shotgun (WGS) entry which is preliminary data.</text>
</comment>
<feature type="region of interest" description="Disordered" evidence="10">
    <location>
        <begin position="567"/>
        <end position="597"/>
    </location>
</feature>
<organism evidence="14 15">
    <name type="scientific">Candidatus Colimorpha enterica</name>
    <dbReference type="NCBI Taxonomy" id="3083063"/>
    <lineage>
        <taxon>Bacteria</taxon>
        <taxon>Pseudomonadati</taxon>
        <taxon>Bacteroidota</taxon>
        <taxon>Bacteroidia</taxon>
        <taxon>Bacteroidales</taxon>
        <taxon>Candidatus Colimorpha</taxon>
    </lineage>
</organism>
<evidence type="ECO:0000256" key="11">
    <source>
        <dbReference type="SAM" id="Phobius"/>
    </source>
</evidence>
<dbReference type="Gene3D" id="1.10.510.10">
    <property type="entry name" value="Transferase(Phosphotransferase) domain 1"/>
    <property type="match status" value="1"/>
</dbReference>
<comment type="catalytic activity">
    <reaction evidence="8">
        <text>L-seryl-[protein] + ATP = O-phospho-L-seryl-[protein] + ADP + H(+)</text>
        <dbReference type="Rhea" id="RHEA:17989"/>
        <dbReference type="Rhea" id="RHEA-COMP:9863"/>
        <dbReference type="Rhea" id="RHEA-COMP:11604"/>
        <dbReference type="ChEBI" id="CHEBI:15378"/>
        <dbReference type="ChEBI" id="CHEBI:29999"/>
        <dbReference type="ChEBI" id="CHEBI:30616"/>
        <dbReference type="ChEBI" id="CHEBI:83421"/>
        <dbReference type="ChEBI" id="CHEBI:456216"/>
        <dbReference type="EC" id="2.7.11.1"/>
    </reaction>
</comment>
<dbReference type="CDD" id="cd14014">
    <property type="entry name" value="STKc_PknB_like"/>
    <property type="match status" value="1"/>
</dbReference>
<keyword evidence="4 9" id="KW-0547">Nucleotide-binding</keyword>
<dbReference type="PANTHER" id="PTHR43289:SF34">
    <property type="entry name" value="SERINE_THREONINE-PROTEIN KINASE YBDM-RELATED"/>
    <property type="match status" value="1"/>
</dbReference>
<evidence type="ECO:0000256" key="2">
    <source>
        <dbReference type="ARBA" id="ARBA00022527"/>
    </source>
</evidence>
<dbReference type="SMART" id="SM00740">
    <property type="entry name" value="PASTA"/>
    <property type="match status" value="3"/>
</dbReference>
<dbReference type="Gene3D" id="3.30.200.20">
    <property type="entry name" value="Phosphorylase Kinase, domain 1"/>
    <property type="match status" value="1"/>
</dbReference>
<evidence type="ECO:0000259" key="12">
    <source>
        <dbReference type="PROSITE" id="PS50011"/>
    </source>
</evidence>
<keyword evidence="5 14" id="KW-0418">Kinase</keyword>
<evidence type="ECO:0000313" key="14">
    <source>
        <dbReference type="EMBL" id="MCI5755310.1"/>
    </source>
</evidence>
<keyword evidence="2" id="KW-0723">Serine/threonine-protein kinase</keyword>
<dbReference type="EC" id="2.7.11.1" evidence="1"/>
<dbReference type="FunFam" id="1.10.510.10:FF:000021">
    <property type="entry name" value="Serine/threonine protein kinase"/>
    <property type="match status" value="1"/>
</dbReference>
<dbReference type="GO" id="GO:0004674">
    <property type="term" value="F:protein serine/threonine kinase activity"/>
    <property type="evidence" value="ECO:0007669"/>
    <property type="project" value="UniProtKB-KW"/>
</dbReference>
<feature type="domain" description="PASTA" evidence="13">
    <location>
        <begin position="354"/>
        <end position="427"/>
    </location>
</feature>
<proteinExistence type="predicted"/>
<dbReference type="Gene3D" id="3.30.10.20">
    <property type="match status" value="3"/>
</dbReference>
<dbReference type="InterPro" id="IPR000719">
    <property type="entry name" value="Prot_kinase_dom"/>
</dbReference>
<keyword evidence="11" id="KW-0472">Membrane</keyword>
<feature type="compositionally biased region" description="Basic residues" evidence="10">
    <location>
        <begin position="306"/>
        <end position="315"/>
    </location>
</feature>